<evidence type="ECO:0000256" key="3">
    <source>
        <dbReference type="ARBA" id="ARBA00022989"/>
    </source>
</evidence>
<feature type="transmembrane region" description="Helical" evidence="6">
    <location>
        <begin position="498"/>
        <end position="519"/>
    </location>
</feature>
<feature type="transmembrane region" description="Helical" evidence="6">
    <location>
        <begin position="90"/>
        <end position="111"/>
    </location>
</feature>
<dbReference type="InterPro" id="IPR036259">
    <property type="entry name" value="MFS_trans_sf"/>
</dbReference>
<organism evidence="8 9">
    <name type="scientific">Diplodia intermedia</name>
    <dbReference type="NCBI Taxonomy" id="856260"/>
    <lineage>
        <taxon>Eukaryota</taxon>
        <taxon>Fungi</taxon>
        <taxon>Dikarya</taxon>
        <taxon>Ascomycota</taxon>
        <taxon>Pezizomycotina</taxon>
        <taxon>Dothideomycetes</taxon>
        <taxon>Dothideomycetes incertae sedis</taxon>
        <taxon>Botryosphaeriales</taxon>
        <taxon>Botryosphaeriaceae</taxon>
        <taxon>Diplodia</taxon>
    </lineage>
</organism>
<feature type="domain" description="Major facilitator superfamily (MFS) profile" evidence="7">
    <location>
        <begin position="49"/>
        <end position="524"/>
    </location>
</feature>
<accession>A0ABR3TA01</accession>
<feature type="compositionally biased region" description="Low complexity" evidence="5">
    <location>
        <begin position="271"/>
        <end position="280"/>
    </location>
</feature>
<feature type="transmembrane region" description="Helical" evidence="6">
    <location>
        <begin position="359"/>
        <end position="382"/>
    </location>
</feature>
<dbReference type="InterPro" id="IPR011701">
    <property type="entry name" value="MFS"/>
</dbReference>
<feature type="region of interest" description="Disordered" evidence="5">
    <location>
        <begin position="271"/>
        <end position="290"/>
    </location>
</feature>
<dbReference type="Gene3D" id="1.20.1250.20">
    <property type="entry name" value="MFS general substrate transporter like domains"/>
    <property type="match status" value="1"/>
</dbReference>
<evidence type="ECO:0000259" key="7">
    <source>
        <dbReference type="PROSITE" id="PS50850"/>
    </source>
</evidence>
<protein>
    <recommendedName>
        <fullName evidence="7">Major facilitator superfamily (MFS) profile domain-containing protein</fullName>
    </recommendedName>
</protein>
<reference evidence="8 9" key="1">
    <citation type="journal article" date="2023" name="Plant Dis.">
        <title>First Report of Diplodia intermedia Causing Canker and Dieback Diseases on Apple Trees in Canada.</title>
        <authorList>
            <person name="Ellouze W."/>
            <person name="Ilyukhin E."/>
            <person name="Sulman M."/>
            <person name="Ali S."/>
        </authorList>
    </citation>
    <scope>NUCLEOTIDE SEQUENCE [LARGE SCALE GENOMIC DNA]</scope>
    <source>
        <strain evidence="8 9">M45-28</strain>
    </source>
</reference>
<sequence>MAVKTVETADGLKQRQQTLGSLRLRHHETNEIILIPAPSDESRPYRYYLAILLSLAIFFSNFLAAGPTVSMVEVTTDFFGPPGPTFEANIAKASYFFTTTALLQGMSNLIWMPLIVKYGRRPIYVTSFILYTACAAWAGGATSYGSELAARIIMGAAAGASETLAPLTISDIFFLHERGSIMAMYTCFLGAGVGGGILICGLVSISLDWRYGYWIAVALIGCATVLIVFTFPETEFDRPAAVVSDSDSIRDVEYRKGADFEAHVETVAAAGSPARSGSGSHRPHAPPPPRRSFAQRLSLFSGVHTQESLAKLFWRPVVMLALPPILWATLVMAVTIGFLVAITSNFASAFSTAYGFAPYQAGLCFIASILGSLIGIFFGGHFSDWVADFFTRRNGGVREPEFRLPAIMISVVTGPLALVLYGEGIGLRLHWMCATIGLGLLNFSIVQATNVSLVYTIDAYRPVAGEVTVTQLAFKSAFGFLLSFYTNPWIARDGYERAFGAMAGISGAVLLGWIPFYLFGKRIRHATWQWGFVRKMAHWDQDREVGE</sequence>
<feature type="transmembrane region" description="Helical" evidence="6">
    <location>
        <begin position="325"/>
        <end position="347"/>
    </location>
</feature>
<name>A0ABR3TA01_9PEZI</name>
<comment type="caution">
    <text evidence="8">The sequence shown here is derived from an EMBL/GenBank/DDBJ whole genome shotgun (WGS) entry which is preliminary data.</text>
</comment>
<keyword evidence="3 6" id="KW-1133">Transmembrane helix</keyword>
<dbReference type="SUPFAM" id="SSF103473">
    <property type="entry name" value="MFS general substrate transporter"/>
    <property type="match status" value="1"/>
</dbReference>
<feature type="transmembrane region" description="Helical" evidence="6">
    <location>
        <begin position="402"/>
        <end position="422"/>
    </location>
</feature>
<feature type="transmembrane region" description="Helical" evidence="6">
    <location>
        <begin position="181"/>
        <end position="205"/>
    </location>
</feature>
<evidence type="ECO:0000313" key="9">
    <source>
        <dbReference type="Proteomes" id="UP001521184"/>
    </source>
</evidence>
<feature type="transmembrane region" description="Helical" evidence="6">
    <location>
        <begin position="211"/>
        <end position="231"/>
    </location>
</feature>
<dbReference type="PANTHER" id="PTHR23502">
    <property type="entry name" value="MAJOR FACILITATOR SUPERFAMILY"/>
    <property type="match status" value="1"/>
</dbReference>
<keyword evidence="2 6" id="KW-0812">Transmembrane</keyword>
<dbReference type="Pfam" id="PF07690">
    <property type="entry name" value="MFS_1"/>
    <property type="match status" value="1"/>
</dbReference>
<evidence type="ECO:0000256" key="1">
    <source>
        <dbReference type="ARBA" id="ARBA00004141"/>
    </source>
</evidence>
<dbReference type="Proteomes" id="UP001521184">
    <property type="component" value="Unassembled WGS sequence"/>
</dbReference>
<evidence type="ECO:0000256" key="6">
    <source>
        <dbReference type="SAM" id="Phobius"/>
    </source>
</evidence>
<feature type="transmembrane region" description="Helical" evidence="6">
    <location>
        <begin position="428"/>
        <end position="455"/>
    </location>
</feature>
<dbReference type="PROSITE" id="PS50850">
    <property type="entry name" value="MFS"/>
    <property type="match status" value="1"/>
</dbReference>
<comment type="subcellular location">
    <subcellularLocation>
        <location evidence="1">Membrane</location>
        <topology evidence="1">Multi-pass membrane protein</topology>
    </subcellularLocation>
</comment>
<evidence type="ECO:0000313" key="8">
    <source>
        <dbReference type="EMBL" id="KAL1636379.1"/>
    </source>
</evidence>
<proteinExistence type="predicted"/>
<gene>
    <name evidence="8" type="ORF">SLS58_009872</name>
</gene>
<evidence type="ECO:0000256" key="5">
    <source>
        <dbReference type="SAM" id="MobiDB-lite"/>
    </source>
</evidence>
<evidence type="ECO:0000256" key="2">
    <source>
        <dbReference type="ARBA" id="ARBA00022692"/>
    </source>
</evidence>
<keyword evidence="9" id="KW-1185">Reference proteome</keyword>
<evidence type="ECO:0000256" key="4">
    <source>
        <dbReference type="ARBA" id="ARBA00023136"/>
    </source>
</evidence>
<dbReference type="EMBL" id="JAKEKT020000103">
    <property type="protein sequence ID" value="KAL1636379.1"/>
    <property type="molecule type" value="Genomic_DNA"/>
</dbReference>
<dbReference type="PANTHER" id="PTHR23502:SF34">
    <property type="entry name" value="PROTEIN HOL1"/>
    <property type="match status" value="1"/>
</dbReference>
<keyword evidence="4 6" id="KW-0472">Membrane</keyword>
<dbReference type="InterPro" id="IPR020846">
    <property type="entry name" value="MFS_dom"/>
</dbReference>
<feature type="transmembrane region" description="Helical" evidence="6">
    <location>
        <begin position="123"/>
        <end position="142"/>
    </location>
</feature>
<feature type="transmembrane region" description="Helical" evidence="6">
    <location>
        <begin position="47"/>
        <end position="70"/>
    </location>
</feature>